<accession>K8ZKR6</accession>
<dbReference type="STRING" id="1234409.C683_0946"/>
<proteinExistence type="predicted"/>
<dbReference type="eggNOG" id="COG4481">
    <property type="taxonomic scope" value="Bacteria"/>
</dbReference>
<dbReference type="InterPro" id="IPR009296">
    <property type="entry name" value="DUF951"/>
</dbReference>
<dbReference type="EMBL" id="AMYT01000019">
    <property type="protein sequence ID" value="EKU27168.1"/>
    <property type="molecule type" value="Genomic_DNA"/>
</dbReference>
<dbReference type="RefSeq" id="WP_009491344.1">
    <property type="nucleotide sequence ID" value="NZ_AMYT01000019.1"/>
</dbReference>
<dbReference type="PANTHER" id="PTHR38455:SF1">
    <property type="entry name" value="DUF951 DOMAIN-CONTAINING PROTEIN"/>
    <property type="match status" value="1"/>
</dbReference>
<protein>
    <recommendedName>
        <fullName evidence="3">DUF951 domain-containing protein</fullName>
    </recommendedName>
</protein>
<dbReference type="AlphaFoldDB" id="K8ZKR6"/>
<dbReference type="Proteomes" id="UP000016057">
    <property type="component" value="Unassembled WGS sequence"/>
</dbReference>
<reference evidence="1 2" key="1">
    <citation type="journal article" date="2013" name="Genome Announc.">
        <title>Draft Genome Sequence of Catellicoccus marimammalium, a Novel Species Commonly Found in Gull Feces.</title>
        <authorList>
            <person name="Weigand M.R."/>
            <person name="Ryu H."/>
            <person name="Bozcek L."/>
            <person name="Konstantinidis K.T."/>
            <person name="Santo Domingo J.W."/>
        </authorList>
    </citation>
    <scope>NUCLEOTIDE SEQUENCE [LARGE SCALE GENOMIC DNA]</scope>
    <source>
        <strain evidence="1 2">M35/04/3</strain>
    </source>
</reference>
<dbReference type="Pfam" id="PF06107">
    <property type="entry name" value="DUF951"/>
    <property type="match status" value="1"/>
</dbReference>
<dbReference type="PIRSF" id="PIRSF037263">
    <property type="entry name" value="DUF951_bac"/>
    <property type="match status" value="1"/>
</dbReference>
<gene>
    <name evidence="1" type="ORF">C683_0946</name>
</gene>
<evidence type="ECO:0008006" key="3">
    <source>
        <dbReference type="Google" id="ProtNLM"/>
    </source>
</evidence>
<keyword evidence="2" id="KW-1185">Reference proteome</keyword>
<name>K8ZKR6_9ENTE</name>
<dbReference type="OrthoDB" id="9802710at2"/>
<sequence>MDYQIGDIVAMKKLHACQTSLPVKQQKNEWEITRVGADIKIRCCHCQRIVMMPRPEFDKKLKKIIRRKEEESCL</sequence>
<evidence type="ECO:0000313" key="2">
    <source>
        <dbReference type="Proteomes" id="UP000016057"/>
    </source>
</evidence>
<comment type="caution">
    <text evidence="1">The sequence shown here is derived from an EMBL/GenBank/DDBJ whole genome shotgun (WGS) entry which is preliminary data.</text>
</comment>
<evidence type="ECO:0000313" key="1">
    <source>
        <dbReference type="EMBL" id="EKU27168.1"/>
    </source>
</evidence>
<organism evidence="1 2">
    <name type="scientific">Catellicoccus marimammalium M35/04/3</name>
    <dbReference type="NCBI Taxonomy" id="1234409"/>
    <lineage>
        <taxon>Bacteria</taxon>
        <taxon>Bacillati</taxon>
        <taxon>Bacillota</taxon>
        <taxon>Bacilli</taxon>
        <taxon>Lactobacillales</taxon>
        <taxon>Enterococcaceae</taxon>
        <taxon>Catellicoccus</taxon>
    </lineage>
</organism>
<dbReference type="PANTHER" id="PTHR38455">
    <property type="entry name" value="HYPOTHETICAL CYTOSOLIC PROTEIN"/>
    <property type="match status" value="1"/>
</dbReference>